<protein>
    <submittedName>
        <fullName evidence="2">Uncharacterized protein</fullName>
    </submittedName>
</protein>
<dbReference type="EMBL" id="AMZH03001934">
    <property type="protein sequence ID" value="RRT77424.1"/>
    <property type="molecule type" value="Genomic_DNA"/>
</dbReference>
<dbReference type="Gene3D" id="3.30.310.10">
    <property type="entry name" value="TATA-Binding Protein"/>
    <property type="match status" value="1"/>
</dbReference>
<keyword evidence="1" id="KW-0732">Signal</keyword>
<dbReference type="AlphaFoldDB" id="A0A427AMI8"/>
<accession>A0A427AMI8</accession>
<feature type="signal peptide" evidence="1">
    <location>
        <begin position="1"/>
        <end position="20"/>
    </location>
</feature>
<dbReference type="Proteomes" id="UP000287651">
    <property type="component" value="Unassembled WGS sequence"/>
</dbReference>
<dbReference type="SUPFAM" id="SSF55711">
    <property type="entry name" value="Subdomain of clathrin and coatomer appendage domain"/>
    <property type="match status" value="1"/>
</dbReference>
<evidence type="ECO:0000313" key="3">
    <source>
        <dbReference type="Proteomes" id="UP000287651"/>
    </source>
</evidence>
<name>A0A427AMI8_ENSVE</name>
<dbReference type="GO" id="GO:0006886">
    <property type="term" value="P:intracellular protein transport"/>
    <property type="evidence" value="ECO:0007669"/>
    <property type="project" value="InterPro"/>
</dbReference>
<comment type="caution">
    <text evidence="2">The sequence shown here is derived from an EMBL/GenBank/DDBJ whole genome shotgun (WGS) entry which is preliminary data.</text>
</comment>
<dbReference type="InterPro" id="IPR012295">
    <property type="entry name" value="TBP_dom_sf"/>
</dbReference>
<dbReference type="GO" id="GO:0016192">
    <property type="term" value="P:vesicle-mediated transport"/>
    <property type="evidence" value="ECO:0007669"/>
    <property type="project" value="InterPro"/>
</dbReference>
<proteinExistence type="predicted"/>
<evidence type="ECO:0000256" key="1">
    <source>
        <dbReference type="SAM" id="SignalP"/>
    </source>
</evidence>
<dbReference type="InterPro" id="IPR009028">
    <property type="entry name" value="Coatomer/calthrin_app_sub_C"/>
</dbReference>
<feature type="chain" id="PRO_5019112285" evidence="1">
    <location>
        <begin position="21"/>
        <end position="134"/>
    </location>
</feature>
<gene>
    <name evidence="2" type="ORF">B296_00028635</name>
</gene>
<sequence length="134" mass="14565">MHHSISLCFLFMTTWSGTISKSFEHMVQLRGVKPLSLPEMANLFTSLHLAVTPGIDANPNNLVACTTFYSESTRAMLCLVRVKSFVTLKECIKEHLVSIPMQTPPPPAVSPVQPQSPVTPAAYNDPGAMLAGLL</sequence>
<evidence type="ECO:0000313" key="2">
    <source>
        <dbReference type="EMBL" id="RRT77424.1"/>
    </source>
</evidence>
<reference evidence="2 3" key="1">
    <citation type="journal article" date="2014" name="Agronomy (Basel)">
        <title>A Draft Genome Sequence for Ensete ventricosum, the Drought-Tolerant Tree Against Hunger.</title>
        <authorList>
            <person name="Harrison J."/>
            <person name="Moore K.A."/>
            <person name="Paszkiewicz K."/>
            <person name="Jones T."/>
            <person name="Grant M."/>
            <person name="Ambacheew D."/>
            <person name="Muzemil S."/>
            <person name="Studholme D.J."/>
        </authorList>
    </citation>
    <scope>NUCLEOTIDE SEQUENCE [LARGE SCALE GENOMIC DNA]</scope>
</reference>
<dbReference type="GO" id="GO:0030117">
    <property type="term" value="C:membrane coat"/>
    <property type="evidence" value="ECO:0007669"/>
    <property type="project" value="InterPro"/>
</dbReference>
<organism evidence="2 3">
    <name type="scientific">Ensete ventricosum</name>
    <name type="common">Abyssinian banana</name>
    <name type="synonym">Musa ensete</name>
    <dbReference type="NCBI Taxonomy" id="4639"/>
    <lineage>
        <taxon>Eukaryota</taxon>
        <taxon>Viridiplantae</taxon>
        <taxon>Streptophyta</taxon>
        <taxon>Embryophyta</taxon>
        <taxon>Tracheophyta</taxon>
        <taxon>Spermatophyta</taxon>
        <taxon>Magnoliopsida</taxon>
        <taxon>Liliopsida</taxon>
        <taxon>Zingiberales</taxon>
        <taxon>Musaceae</taxon>
        <taxon>Ensete</taxon>
    </lineage>
</organism>